<evidence type="ECO:0000259" key="1">
    <source>
        <dbReference type="Pfam" id="PF00753"/>
    </source>
</evidence>
<dbReference type="Pfam" id="PF00753">
    <property type="entry name" value="Lactamase_B"/>
    <property type="match status" value="1"/>
</dbReference>
<dbReference type="InterPro" id="IPR001279">
    <property type="entry name" value="Metallo-B-lactamas"/>
</dbReference>
<dbReference type="InterPro" id="IPR036866">
    <property type="entry name" value="RibonucZ/Hydroxyglut_hydro"/>
</dbReference>
<name>A0AAE3U981_9BACT</name>
<dbReference type="PANTHER" id="PTHR30619">
    <property type="entry name" value="DNA INTERNALIZATION/COMPETENCE PROTEIN COMEC/REC2"/>
    <property type="match status" value="1"/>
</dbReference>
<dbReference type="PANTHER" id="PTHR30619:SF1">
    <property type="entry name" value="RECOMBINATION PROTEIN 2"/>
    <property type="match status" value="1"/>
</dbReference>
<comment type="caution">
    <text evidence="2">The sequence shown here is derived from an EMBL/GenBank/DDBJ whole genome shotgun (WGS) entry which is preliminary data.</text>
</comment>
<feature type="domain" description="Metallo-beta-lactamase" evidence="1">
    <location>
        <begin position="28"/>
        <end position="87"/>
    </location>
</feature>
<evidence type="ECO:0000313" key="2">
    <source>
        <dbReference type="EMBL" id="MDJ1484231.1"/>
    </source>
</evidence>
<accession>A0AAE3U981</accession>
<dbReference type="Gene3D" id="3.60.15.10">
    <property type="entry name" value="Ribonuclease Z/Hydroxyacylglutathione hydrolase-like"/>
    <property type="match status" value="1"/>
</dbReference>
<dbReference type="RefSeq" id="WP_313985267.1">
    <property type="nucleotide sequence ID" value="NZ_JASJOS010000014.1"/>
</dbReference>
<dbReference type="InterPro" id="IPR052159">
    <property type="entry name" value="Competence_DNA_uptake"/>
</dbReference>
<evidence type="ECO:0000313" key="3">
    <source>
        <dbReference type="Proteomes" id="UP001241110"/>
    </source>
</evidence>
<dbReference type="EMBL" id="JASJOS010000014">
    <property type="protein sequence ID" value="MDJ1484231.1"/>
    <property type="molecule type" value="Genomic_DNA"/>
</dbReference>
<proteinExistence type="predicted"/>
<reference evidence="2" key="1">
    <citation type="submission" date="2023-05" db="EMBL/GenBank/DDBJ databases">
        <authorList>
            <person name="Zhang X."/>
        </authorList>
    </citation>
    <scope>NUCLEOTIDE SEQUENCE</scope>
    <source>
        <strain evidence="2">YF14B1</strain>
    </source>
</reference>
<organism evidence="2 3">
    <name type="scientific">Xanthocytophaga flava</name>
    <dbReference type="NCBI Taxonomy" id="3048013"/>
    <lineage>
        <taxon>Bacteria</taxon>
        <taxon>Pseudomonadati</taxon>
        <taxon>Bacteroidota</taxon>
        <taxon>Cytophagia</taxon>
        <taxon>Cytophagales</taxon>
        <taxon>Rhodocytophagaceae</taxon>
        <taxon>Xanthocytophaga</taxon>
    </lineage>
</organism>
<dbReference type="Proteomes" id="UP001241110">
    <property type="component" value="Unassembled WGS sequence"/>
</dbReference>
<gene>
    <name evidence="2" type="ORF">QNI16_27280</name>
</gene>
<dbReference type="AlphaFoldDB" id="A0AAE3U981"/>
<dbReference type="SUPFAM" id="SSF56281">
    <property type="entry name" value="Metallo-hydrolase/oxidoreductase"/>
    <property type="match status" value="1"/>
</dbReference>
<sequence length="360" mass="41460">MMDIFFYQAECGDAARICYVGTDGKPHNIFVDAGYERTFRHALAEEIQTLEIASEQIDLWVVSHIHDDHIGGVLSYIKAIKDGEFTDIVHAWYYNPPRETFSTLSPPSHSISEAKSIQQGDDLLTYLSSVNKVPEVDFTTSLPEINLHGLKITILSPTPEKLEMLREKYPPLQDNPFEREEDLVVSHAVAAVGYDYHIRIDEFDLSQWREDNSVENGSSISFLTEYEGKKVLWLADAHPSVIANSLLRLGYSVDNPLICEWVKVAHHGSKGNNSQLLYSMVRCNNYLMSVNGENRHNLPSKECLARILRQQERPPGSKYHFYFTYDNEILRSIFTVDQREVFERYDFTVTFLKDKRLHVY</sequence>
<protein>
    <submittedName>
        <fullName evidence="2">MBL fold metallo-hydrolase</fullName>
    </submittedName>
</protein>